<dbReference type="RefSeq" id="WP_092920980.1">
    <property type="nucleotide sequence ID" value="NZ_FOYN01000002.1"/>
</dbReference>
<keyword evidence="3" id="KW-0966">Cell projection</keyword>
<feature type="transmembrane region" description="Helical" evidence="1">
    <location>
        <begin position="12"/>
        <end position="34"/>
    </location>
</feature>
<protein>
    <submittedName>
        <fullName evidence="3">Flagellin N-terminal-like domain-containing protein</fullName>
    </submittedName>
</protein>
<organism evidence="3 4">
    <name type="scientific">Halorubrum sodomense</name>
    <dbReference type="NCBI Taxonomy" id="35743"/>
    <lineage>
        <taxon>Archaea</taxon>
        <taxon>Methanobacteriati</taxon>
        <taxon>Methanobacteriota</taxon>
        <taxon>Stenosarchaea group</taxon>
        <taxon>Halobacteria</taxon>
        <taxon>Halobacteriales</taxon>
        <taxon>Haloferacaceae</taxon>
        <taxon>Halorubrum</taxon>
    </lineage>
</organism>
<keyword evidence="3" id="KW-0282">Flagellum</keyword>
<keyword evidence="1" id="KW-1133">Transmembrane helix</keyword>
<dbReference type="EMBL" id="FOYN01000002">
    <property type="protein sequence ID" value="SFR36713.1"/>
    <property type="molecule type" value="Genomic_DNA"/>
</dbReference>
<dbReference type="InterPro" id="IPR013373">
    <property type="entry name" value="Flagellin/pilin_N_arc"/>
</dbReference>
<evidence type="ECO:0000313" key="4">
    <source>
        <dbReference type="Proteomes" id="UP000198932"/>
    </source>
</evidence>
<evidence type="ECO:0000256" key="1">
    <source>
        <dbReference type="SAM" id="Phobius"/>
    </source>
</evidence>
<keyword evidence="4" id="KW-1185">Reference proteome</keyword>
<keyword evidence="1" id="KW-0472">Membrane</keyword>
<keyword evidence="3" id="KW-0969">Cilium</keyword>
<dbReference type="NCBIfam" id="TIGR02537">
    <property type="entry name" value="arch_flag_Nterm"/>
    <property type="match status" value="1"/>
</dbReference>
<feature type="domain" description="Archaeal Type IV pilin N-terminal" evidence="2">
    <location>
        <begin position="7"/>
        <end position="39"/>
    </location>
</feature>
<dbReference type="OrthoDB" id="142105at2157"/>
<keyword evidence="1" id="KW-0812">Transmembrane</keyword>
<accession>A0A1I6G3C0</accession>
<gene>
    <name evidence="3" type="ORF">SAMN04487937_1576</name>
</gene>
<evidence type="ECO:0000259" key="2">
    <source>
        <dbReference type="Pfam" id="PF07790"/>
    </source>
</evidence>
<dbReference type="AlphaFoldDB" id="A0A1I6G3C0"/>
<dbReference type="Proteomes" id="UP000198932">
    <property type="component" value="Unassembled WGS sequence"/>
</dbReference>
<dbReference type="InterPro" id="IPR012859">
    <property type="entry name" value="Pilin_N_archaeal"/>
</dbReference>
<reference evidence="4" key="1">
    <citation type="submission" date="2016-10" db="EMBL/GenBank/DDBJ databases">
        <authorList>
            <person name="Varghese N."/>
            <person name="Submissions S."/>
        </authorList>
    </citation>
    <scope>NUCLEOTIDE SEQUENCE [LARGE SCALE GENOMIC DNA]</scope>
    <source>
        <strain evidence="4">RD 26</strain>
    </source>
</reference>
<evidence type="ECO:0000313" key="3">
    <source>
        <dbReference type="EMBL" id="SFR36713.1"/>
    </source>
</evidence>
<dbReference type="Pfam" id="PF07790">
    <property type="entry name" value="Pilin_N"/>
    <property type="match status" value="1"/>
</dbReference>
<name>A0A1I6G3C0_HALSD</name>
<proteinExistence type="predicted"/>
<sequence length="248" mass="26735">MDGSRDRGVTTVVATILMVAIVVILAATIGVVVLDFESELPEPQELRGFGDAEVTLGPEHRSWGGWNNGNSNPPRGDIDVVRVPYVAGPTFQGDEIGSILVSWEGSDGEGGQVRFLNPNRFDADTGQTFHDGDVGEFCTGDFGVGETLTIRMAHNRYQQGGTGTDVSDIGEQYVESNQNDIARGGDEPFFRVENRYPIDFSGDRPMEPGDSVEILFIGVNDKQPIARTTAVAAAATGDPTERDKPECR</sequence>